<comment type="similarity">
    <text evidence="11 12">Belongs to the TonB-dependent receptor family.</text>
</comment>
<protein>
    <submittedName>
        <fullName evidence="16">TonB-dependent receptor</fullName>
    </submittedName>
</protein>
<dbReference type="InterPro" id="IPR039426">
    <property type="entry name" value="TonB-dep_rcpt-like"/>
</dbReference>
<dbReference type="Pfam" id="PF00593">
    <property type="entry name" value="TonB_dep_Rec_b-barrel"/>
    <property type="match status" value="1"/>
</dbReference>
<evidence type="ECO:0000259" key="15">
    <source>
        <dbReference type="Pfam" id="PF07715"/>
    </source>
</evidence>
<feature type="region of interest" description="Disordered" evidence="13">
    <location>
        <begin position="25"/>
        <end position="44"/>
    </location>
</feature>
<evidence type="ECO:0000259" key="14">
    <source>
        <dbReference type="Pfam" id="PF00593"/>
    </source>
</evidence>
<dbReference type="CDD" id="cd01347">
    <property type="entry name" value="ligand_gated_channel"/>
    <property type="match status" value="1"/>
</dbReference>
<sequence>MLAHAWYVLMASSAAVQPVTLPESQVTPAPVSEPTPTGQETSGDVVVTARRRVERVQDVPIAMSVIGGEDIEKTGAFTVNRLQQQQPSLQFYSSNPRNSAINIRGLGAPFGLTNDGIEQGVGFYVDGVYIGRIGASTFDFVDVDRVEVLRGPQGTLYGKNTTAGALNITTRLPSFTPEARIELSGGNYNFVQAKGSVSGPLTDTLALRLSTSATTRKGTIYNVTSDEYLHRQRNLGLRGQLLWKATDVLDLTLSGDFNVQSPDCCVQYYARVGTTQRAANRQYAALAAAFNYKPPSFDPFDRVTDLDASINSRQEIGGVSLVANWDVGPATLTSVSAWRYWDWQPQNDRDFTGLPVTTVSQNPSQQKQISQEIRLASNGKNTLDYTVGAFFFKQTIDTQGSQVQGPAASRYLLNPGNVPVGATGCATTTANACNPAVLNGLTSTNTISFDNTSFAVFGKLNWEAGTGFHIQPGLRVNYDKKSGSYLSVVTTGTGSTTLNSDQSATLAPQSYAPKFSAWNVSGDITLSYDFDRDIHGYATYSKSFKSGGINLSGLPLNAAGTGVDLSTQTVKPEKVDAYELGLKTQFFDRKATLNLAGFWTEVRDYQATVNNGQLTVIRGYLANAGKVRSRGFEFDSSFRPSKRVNFYVNGAYTDATYERFTNAPCPPELSGGTVTTGTPGPAGVAGQLSPVACNISGQRLPGISKWSFSYGGEYNVPVGESGGQVYVGYDGNYRSRFSSNPSPSAYTWIEGYSLSNFRAGYRKDDFNLFGWVRNAFDQNYFELLSTQSGSTGLIVGQPGDPRTYGLTISKSF</sequence>
<evidence type="ECO:0000256" key="9">
    <source>
        <dbReference type="ARBA" id="ARBA00023136"/>
    </source>
</evidence>
<evidence type="ECO:0000256" key="13">
    <source>
        <dbReference type="SAM" id="MobiDB-lite"/>
    </source>
</evidence>
<dbReference type="GO" id="GO:0009279">
    <property type="term" value="C:cell outer membrane"/>
    <property type="evidence" value="ECO:0007669"/>
    <property type="project" value="UniProtKB-SubCell"/>
</dbReference>
<evidence type="ECO:0000256" key="12">
    <source>
        <dbReference type="RuleBase" id="RU003357"/>
    </source>
</evidence>
<dbReference type="SUPFAM" id="SSF56935">
    <property type="entry name" value="Porins"/>
    <property type="match status" value="1"/>
</dbReference>
<evidence type="ECO:0000256" key="4">
    <source>
        <dbReference type="ARBA" id="ARBA00022496"/>
    </source>
</evidence>
<keyword evidence="9 11" id="KW-0472">Membrane</keyword>
<dbReference type="InterPro" id="IPR012910">
    <property type="entry name" value="Plug_dom"/>
</dbReference>
<keyword evidence="10 11" id="KW-0998">Cell outer membrane</keyword>
<dbReference type="Proteomes" id="UP000595894">
    <property type="component" value="Chromosome"/>
</dbReference>
<evidence type="ECO:0000313" key="17">
    <source>
        <dbReference type="Proteomes" id="UP000595894"/>
    </source>
</evidence>
<evidence type="ECO:0000256" key="6">
    <source>
        <dbReference type="ARBA" id="ARBA00023004"/>
    </source>
</evidence>
<gene>
    <name evidence="16" type="ORF">H5J25_09935</name>
</gene>
<evidence type="ECO:0000256" key="10">
    <source>
        <dbReference type="ARBA" id="ARBA00023237"/>
    </source>
</evidence>
<keyword evidence="3 11" id="KW-1134">Transmembrane beta strand</keyword>
<keyword evidence="2 11" id="KW-0813">Transport</keyword>
<dbReference type="PANTHER" id="PTHR32552:SF81">
    <property type="entry name" value="TONB-DEPENDENT OUTER MEMBRANE RECEPTOR"/>
    <property type="match status" value="1"/>
</dbReference>
<evidence type="ECO:0000256" key="8">
    <source>
        <dbReference type="ARBA" id="ARBA00023077"/>
    </source>
</evidence>
<keyword evidence="5 11" id="KW-0812">Transmembrane</keyword>
<dbReference type="GO" id="GO:0006826">
    <property type="term" value="P:iron ion transport"/>
    <property type="evidence" value="ECO:0007669"/>
    <property type="project" value="UniProtKB-KW"/>
</dbReference>
<dbReference type="PROSITE" id="PS52016">
    <property type="entry name" value="TONB_DEPENDENT_REC_3"/>
    <property type="match status" value="1"/>
</dbReference>
<organism evidence="16 17">
    <name type="scientific">Sphingomonas aliaeris</name>
    <dbReference type="NCBI Taxonomy" id="2759526"/>
    <lineage>
        <taxon>Bacteria</taxon>
        <taxon>Pseudomonadati</taxon>
        <taxon>Pseudomonadota</taxon>
        <taxon>Alphaproteobacteria</taxon>
        <taxon>Sphingomonadales</taxon>
        <taxon>Sphingomonadaceae</taxon>
        <taxon>Sphingomonas</taxon>
    </lineage>
</organism>
<keyword evidence="4" id="KW-0410">Iron transport</keyword>
<feature type="domain" description="TonB-dependent receptor-like beta-barrel" evidence="14">
    <location>
        <begin position="278"/>
        <end position="774"/>
    </location>
</feature>
<accession>A0A974NS83</accession>
<keyword evidence="17" id="KW-1185">Reference proteome</keyword>
<reference evidence="17" key="1">
    <citation type="submission" date="2020-09" db="EMBL/GenBank/DDBJ databases">
        <title>Sphingomonas sp., a new species isolated from pork steak.</title>
        <authorList>
            <person name="Heidler von Heilborn D."/>
        </authorList>
    </citation>
    <scope>NUCLEOTIDE SEQUENCE [LARGE SCALE GENOMIC DNA]</scope>
</reference>
<evidence type="ECO:0000256" key="2">
    <source>
        <dbReference type="ARBA" id="ARBA00022448"/>
    </source>
</evidence>
<evidence type="ECO:0000256" key="11">
    <source>
        <dbReference type="PROSITE-ProRule" id="PRU01360"/>
    </source>
</evidence>
<proteinExistence type="inferred from homology"/>
<feature type="domain" description="TonB-dependent receptor plug" evidence="15">
    <location>
        <begin position="56"/>
        <end position="165"/>
    </location>
</feature>
<keyword evidence="8 12" id="KW-0798">TonB box</keyword>
<comment type="subcellular location">
    <subcellularLocation>
        <location evidence="1 11">Cell outer membrane</location>
        <topology evidence="1 11">Multi-pass membrane protein</topology>
    </subcellularLocation>
</comment>
<dbReference type="PANTHER" id="PTHR32552">
    <property type="entry name" value="FERRICHROME IRON RECEPTOR-RELATED"/>
    <property type="match status" value="1"/>
</dbReference>
<dbReference type="RefSeq" id="WP_202090573.1">
    <property type="nucleotide sequence ID" value="NZ_CP061035.1"/>
</dbReference>
<dbReference type="InterPro" id="IPR000531">
    <property type="entry name" value="Beta-barrel_TonB"/>
</dbReference>
<dbReference type="InterPro" id="IPR036942">
    <property type="entry name" value="Beta-barrel_TonB_sf"/>
</dbReference>
<evidence type="ECO:0000313" key="16">
    <source>
        <dbReference type="EMBL" id="QQV75922.1"/>
    </source>
</evidence>
<keyword evidence="16" id="KW-0675">Receptor</keyword>
<dbReference type="EMBL" id="CP061035">
    <property type="protein sequence ID" value="QQV75922.1"/>
    <property type="molecule type" value="Genomic_DNA"/>
</dbReference>
<dbReference type="AlphaFoldDB" id="A0A974NS83"/>
<dbReference type="Gene3D" id="2.40.170.20">
    <property type="entry name" value="TonB-dependent receptor, beta-barrel domain"/>
    <property type="match status" value="1"/>
</dbReference>
<evidence type="ECO:0000256" key="1">
    <source>
        <dbReference type="ARBA" id="ARBA00004571"/>
    </source>
</evidence>
<name>A0A974NS83_9SPHN</name>
<evidence type="ECO:0000256" key="3">
    <source>
        <dbReference type="ARBA" id="ARBA00022452"/>
    </source>
</evidence>
<evidence type="ECO:0000256" key="7">
    <source>
        <dbReference type="ARBA" id="ARBA00023065"/>
    </source>
</evidence>
<evidence type="ECO:0000256" key="5">
    <source>
        <dbReference type="ARBA" id="ARBA00022692"/>
    </source>
</evidence>
<dbReference type="KEGG" id="sari:H5J25_09935"/>
<keyword evidence="6" id="KW-0408">Iron</keyword>
<dbReference type="Pfam" id="PF07715">
    <property type="entry name" value="Plug"/>
    <property type="match status" value="1"/>
</dbReference>
<keyword evidence="7" id="KW-0406">Ion transport</keyword>